<dbReference type="InterPro" id="IPR004477">
    <property type="entry name" value="ComEC_N"/>
</dbReference>
<keyword evidence="5 6" id="KW-0472">Membrane</keyword>
<dbReference type="Pfam" id="PF03772">
    <property type="entry name" value="Competence"/>
    <property type="match status" value="1"/>
</dbReference>
<evidence type="ECO:0000259" key="7">
    <source>
        <dbReference type="Pfam" id="PF03772"/>
    </source>
</evidence>
<feature type="transmembrane region" description="Helical" evidence="6">
    <location>
        <begin position="295"/>
        <end position="315"/>
    </location>
</feature>
<evidence type="ECO:0000256" key="1">
    <source>
        <dbReference type="ARBA" id="ARBA00004651"/>
    </source>
</evidence>
<feature type="domain" description="ComEC/Rec2-related protein" evidence="7">
    <location>
        <begin position="78"/>
        <end position="315"/>
    </location>
</feature>
<organism evidence="8">
    <name type="scientific">candidate division WWE3 bacterium</name>
    <dbReference type="NCBI Taxonomy" id="2053526"/>
    <lineage>
        <taxon>Bacteria</taxon>
        <taxon>Katanobacteria</taxon>
    </lineage>
</organism>
<proteinExistence type="predicted"/>
<comment type="subcellular location">
    <subcellularLocation>
        <location evidence="1">Cell membrane</location>
        <topology evidence="1">Multi-pass membrane protein</topology>
    </subcellularLocation>
</comment>
<dbReference type="EMBL" id="DSRT01000074">
    <property type="protein sequence ID" value="HGW29572.1"/>
    <property type="molecule type" value="Genomic_DNA"/>
</dbReference>
<accession>A0A7C4TLJ8</accession>
<evidence type="ECO:0000256" key="2">
    <source>
        <dbReference type="ARBA" id="ARBA00022475"/>
    </source>
</evidence>
<evidence type="ECO:0000256" key="3">
    <source>
        <dbReference type="ARBA" id="ARBA00022692"/>
    </source>
</evidence>
<feature type="transmembrane region" description="Helical" evidence="6">
    <location>
        <begin position="138"/>
        <end position="157"/>
    </location>
</feature>
<comment type="caution">
    <text evidence="8">The sequence shown here is derived from an EMBL/GenBank/DDBJ whole genome shotgun (WGS) entry which is preliminary data.</text>
</comment>
<dbReference type="InterPro" id="IPR052159">
    <property type="entry name" value="Competence_DNA_uptake"/>
</dbReference>
<evidence type="ECO:0000256" key="6">
    <source>
        <dbReference type="SAM" id="Phobius"/>
    </source>
</evidence>
<reference evidence="8" key="1">
    <citation type="journal article" date="2020" name="mSystems">
        <title>Genome- and Community-Level Interaction Insights into Carbon Utilization and Element Cycling Functions of Hydrothermarchaeota in Hydrothermal Sediment.</title>
        <authorList>
            <person name="Zhou Z."/>
            <person name="Liu Y."/>
            <person name="Xu W."/>
            <person name="Pan J."/>
            <person name="Luo Z.H."/>
            <person name="Li M."/>
        </authorList>
    </citation>
    <scope>NUCLEOTIDE SEQUENCE [LARGE SCALE GENOMIC DNA]</scope>
    <source>
        <strain evidence="8">SpSt-417</strain>
    </source>
</reference>
<name>A0A7C4TLJ8_UNCKA</name>
<sequence length="329" mass="37176">MQKRNLSLLFLWLIFLAFNIDIGSWVGEKLAVGGYIDRFSKEQNEILLGRFKQYLPSPHLEIFLGMVLGSESIKRFSRFNDVMINSGMIHAIVASGYNINLVFTFLFKIFGSKFVFNYLLIAQIFAFIYAVITGFNIPIIRAIIMVSVIHWASFSGYRLRKIPFLINVALIMLCFSPNLYTSLSFIYSFGSTFGLVLSSYLSREEKYAFIGSFKESFMAQVLVIPLSWLFFGRFSLNGLLSTPLLGSLVVLITVAGFMSCLGCLVSDIICEISLIPIYFMMAVFLYVCEKISEGVNMSNSISIMIYVFVLLLIIWKEISYSGNGVNANI</sequence>
<dbReference type="NCBIfam" id="TIGR00360">
    <property type="entry name" value="ComEC_N-term"/>
    <property type="match status" value="1"/>
</dbReference>
<keyword evidence="4 6" id="KW-1133">Transmembrane helix</keyword>
<evidence type="ECO:0000256" key="4">
    <source>
        <dbReference type="ARBA" id="ARBA00022989"/>
    </source>
</evidence>
<dbReference type="PANTHER" id="PTHR30619">
    <property type="entry name" value="DNA INTERNALIZATION/COMPETENCE PROTEIN COMEC/REC2"/>
    <property type="match status" value="1"/>
</dbReference>
<feature type="transmembrane region" description="Helical" evidence="6">
    <location>
        <begin position="164"/>
        <end position="187"/>
    </location>
</feature>
<feature type="transmembrane region" description="Helical" evidence="6">
    <location>
        <begin position="238"/>
        <end position="258"/>
    </location>
</feature>
<dbReference type="AlphaFoldDB" id="A0A7C4TLJ8"/>
<dbReference type="GO" id="GO:0005886">
    <property type="term" value="C:plasma membrane"/>
    <property type="evidence" value="ECO:0007669"/>
    <property type="project" value="UniProtKB-SubCell"/>
</dbReference>
<evidence type="ECO:0000256" key="5">
    <source>
        <dbReference type="ARBA" id="ARBA00023136"/>
    </source>
</evidence>
<feature type="transmembrane region" description="Helical" evidence="6">
    <location>
        <begin position="87"/>
        <end position="107"/>
    </location>
</feature>
<keyword evidence="2" id="KW-1003">Cell membrane</keyword>
<feature type="transmembrane region" description="Helical" evidence="6">
    <location>
        <begin position="264"/>
        <end position="288"/>
    </location>
</feature>
<feature type="transmembrane region" description="Helical" evidence="6">
    <location>
        <begin position="114"/>
        <end position="132"/>
    </location>
</feature>
<dbReference type="PANTHER" id="PTHR30619:SF7">
    <property type="entry name" value="BETA-LACTAMASE DOMAIN PROTEIN"/>
    <property type="match status" value="1"/>
</dbReference>
<evidence type="ECO:0000313" key="8">
    <source>
        <dbReference type="EMBL" id="HGW29572.1"/>
    </source>
</evidence>
<feature type="transmembrane region" description="Helical" evidence="6">
    <location>
        <begin position="207"/>
        <end position="231"/>
    </location>
</feature>
<protein>
    <submittedName>
        <fullName evidence="8">ComEC/Rec2 family competence protein</fullName>
    </submittedName>
</protein>
<keyword evidence="3 6" id="KW-0812">Transmembrane</keyword>
<gene>
    <name evidence="8" type="ORF">ENR63_01460</name>
</gene>